<name>A0AAV9N6M6_9EURO</name>
<comment type="subcellular location">
    <subcellularLocation>
        <location evidence="1">Membrane</location>
        <topology evidence="1">Multi-pass membrane protein</topology>
    </subcellularLocation>
</comment>
<evidence type="ECO:0000256" key="4">
    <source>
        <dbReference type="ARBA" id="ARBA00022989"/>
    </source>
</evidence>
<keyword evidence="2" id="KW-0813">Transport</keyword>
<evidence type="ECO:0000256" key="2">
    <source>
        <dbReference type="ARBA" id="ARBA00022448"/>
    </source>
</evidence>
<dbReference type="Proteomes" id="UP001358417">
    <property type="component" value="Unassembled WGS sequence"/>
</dbReference>
<keyword evidence="8" id="KW-1185">Reference proteome</keyword>
<protein>
    <recommendedName>
        <fullName evidence="9">Amino acid permease/ SLC12A domain-containing protein</fullName>
    </recommendedName>
</protein>
<proteinExistence type="predicted"/>
<dbReference type="Gene3D" id="1.20.1740.10">
    <property type="entry name" value="Amino acid/polyamine transporter I"/>
    <property type="match status" value="1"/>
</dbReference>
<feature type="transmembrane region" description="Helical" evidence="6">
    <location>
        <begin position="123"/>
        <end position="147"/>
    </location>
</feature>
<dbReference type="Pfam" id="PF13520">
    <property type="entry name" value="AA_permease_2"/>
    <property type="match status" value="1"/>
</dbReference>
<organism evidence="7 8">
    <name type="scientific">Exophiala bonariae</name>
    <dbReference type="NCBI Taxonomy" id="1690606"/>
    <lineage>
        <taxon>Eukaryota</taxon>
        <taxon>Fungi</taxon>
        <taxon>Dikarya</taxon>
        <taxon>Ascomycota</taxon>
        <taxon>Pezizomycotina</taxon>
        <taxon>Eurotiomycetes</taxon>
        <taxon>Chaetothyriomycetidae</taxon>
        <taxon>Chaetothyriales</taxon>
        <taxon>Herpotrichiellaceae</taxon>
        <taxon>Exophiala</taxon>
    </lineage>
</organism>
<keyword evidence="5 6" id="KW-0472">Membrane</keyword>
<evidence type="ECO:0000256" key="3">
    <source>
        <dbReference type="ARBA" id="ARBA00022692"/>
    </source>
</evidence>
<evidence type="ECO:0000313" key="8">
    <source>
        <dbReference type="Proteomes" id="UP001358417"/>
    </source>
</evidence>
<evidence type="ECO:0008006" key="9">
    <source>
        <dbReference type="Google" id="ProtNLM"/>
    </source>
</evidence>
<keyword evidence="4 6" id="KW-1133">Transmembrane helix</keyword>
<comment type="caution">
    <text evidence="7">The sequence shown here is derived from an EMBL/GenBank/DDBJ whole genome shotgun (WGS) entry which is preliminary data.</text>
</comment>
<accession>A0AAV9N6M6</accession>
<evidence type="ECO:0000313" key="7">
    <source>
        <dbReference type="EMBL" id="KAK5050573.1"/>
    </source>
</evidence>
<sequence>MSEQGHEKAIAESDSQNVDKEFGLGDVSTTTTESRLATPKKPFTMWSALSLGFNITNTGISMVLVVGNTAFGAGPLFFYSTLLIAAVTFCVAITLGELTSAFPHAGGQYFWAAQLSPAKHRRFFSYMTAILSWAAVICICASSAQASANIVFQMVFLSRPDFAYQRWMGFLAMETFNILAASLTIYEFVLPRLAKGFLIYVIVVTMAIFICLLAPSSQKQSAAVVFGAGEYFNLSGWPNGMAFLIGMNGVNWSFSCLDAATHLSEEIQQPRKNIPKALMCITGMGLLVGVMISLGIYFAAFDLEKTTDIIALLNLVYSGNPTCAYVFGVALLGCLINALASAHAWQARITWSLSRDKGTPFHSFMSRLAPAPYYTPLWATLWGVCWVGLCGLLYLASLTAFNAFISGGVLLQYITYAIPAALLLARGRNHFHDKGPFFWPRFGLVANVVVILWTLLTLVIYSFPYFLPVAADSMNYVSVMVVFALIYAATFWGVYGRKNYELADIHLALD</sequence>
<evidence type="ECO:0000256" key="5">
    <source>
        <dbReference type="ARBA" id="ARBA00023136"/>
    </source>
</evidence>
<evidence type="ECO:0000256" key="6">
    <source>
        <dbReference type="SAM" id="Phobius"/>
    </source>
</evidence>
<feature type="transmembrane region" description="Helical" evidence="6">
    <location>
        <begin position="167"/>
        <end position="190"/>
    </location>
</feature>
<evidence type="ECO:0000256" key="1">
    <source>
        <dbReference type="ARBA" id="ARBA00004141"/>
    </source>
</evidence>
<dbReference type="RefSeq" id="XP_064705159.1">
    <property type="nucleotide sequence ID" value="XM_064847438.1"/>
</dbReference>
<feature type="transmembrane region" description="Helical" evidence="6">
    <location>
        <begin position="373"/>
        <end position="395"/>
    </location>
</feature>
<dbReference type="GeneID" id="89972038"/>
<feature type="transmembrane region" description="Helical" evidence="6">
    <location>
        <begin position="324"/>
        <end position="345"/>
    </location>
</feature>
<keyword evidence="3 6" id="KW-0812">Transmembrane</keyword>
<dbReference type="GO" id="GO:0016020">
    <property type="term" value="C:membrane"/>
    <property type="evidence" value="ECO:0007669"/>
    <property type="project" value="UniProtKB-SubCell"/>
</dbReference>
<dbReference type="EMBL" id="JAVRRD010000017">
    <property type="protein sequence ID" value="KAK5050573.1"/>
    <property type="molecule type" value="Genomic_DNA"/>
</dbReference>
<dbReference type="InterPro" id="IPR002293">
    <property type="entry name" value="AA/rel_permease1"/>
</dbReference>
<feature type="transmembrane region" description="Helical" evidence="6">
    <location>
        <begin position="197"/>
        <end position="216"/>
    </location>
</feature>
<dbReference type="PANTHER" id="PTHR45649">
    <property type="entry name" value="AMINO-ACID PERMEASE BAT1"/>
    <property type="match status" value="1"/>
</dbReference>
<gene>
    <name evidence="7" type="ORF">LTR84_003855</name>
</gene>
<feature type="transmembrane region" description="Helical" evidence="6">
    <location>
        <begin position="401"/>
        <end position="424"/>
    </location>
</feature>
<feature type="transmembrane region" description="Helical" evidence="6">
    <location>
        <begin position="77"/>
        <end position="102"/>
    </location>
</feature>
<dbReference type="GO" id="GO:0022857">
    <property type="term" value="F:transmembrane transporter activity"/>
    <property type="evidence" value="ECO:0007669"/>
    <property type="project" value="InterPro"/>
</dbReference>
<feature type="transmembrane region" description="Helical" evidence="6">
    <location>
        <begin position="278"/>
        <end position="300"/>
    </location>
</feature>
<reference evidence="7 8" key="1">
    <citation type="submission" date="2023-08" db="EMBL/GenBank/DDBJ databases">
        <title>Black Yeasts Isolated from many extreme environments.</title>
        <authorList>
            <person name="Coleine C."/>
            <person name="Stajich J.E."/>
            <person name="Selbmann L."/>
        </authorList>
    </citation>
    <scope>NUCLEOTIDE SEQUENCE [LARGE SCALE GENOMIC DNA]</scope>
    <source>
        <strain evidence="7 8">CCFEE 5792</strain>
    </source>
</reference>
<feature type="transmembrane region" description="Helical" evidence="6">
    <location>
        <begin position="473"/>
        <end position="495"/>
    </location>
</feature>
<feature type="transmembrane region" description="Helical" evidence="6">
    <location>
        <begin position="444"/>
        <end position="467"/>
    </location>
</feature>
<dbReference type="PIRSF" id="PIRSF006060">
    <property type="entry name" value="AA_transporter"/>
    <property type="match status" value="1"/>
</dbReference>
<feature type="transmembrane region" description="Helical" evidence="6">
    <location>
        <begin position="43"/>
        <end position="65"/>
    </location>
</feature>
<dbReference type="PANTHER" id="PTHR45649:SF7">
    <property type="entry name" value="CHOLINE TRANSPORT PROTEIN"/>
    <property type="match status" value="1"/>
</dbReference>
<dbReference type="AlphaFoldDB" id="A0AAV9N6M6"/>